<organism evidence="1 2">
    <name type="scientific">Meloidogyne enterolobii</name>
    <name type="common">Root-knot nematode worm</name>
    <name type="synonym">Meloidogyne mayaguensis</name>
    <dbReference type="NCBI Taxonomy" id="390850"/>
    <lineage>
        <taxon>Eukaryota</taxon>
        <taxon>Metazoa</taxon>
        <taxon>Ecdysozoa</taxon>
        <taxon>Nematoda</taxon>
        <taxon>Chromadorea</taxon>
        <taxon>Rhabditida</taxon>
        <taxon>Tylenchina</taxon>
        <taxon>Tylenchomorpha</taxon>
        <taxon>Tylenchoidea</taxon>
        <taxon>Meloidogynidae</taxon>
        <taxon>Meloidogyninae</taxon>
        <taxon>Meloidogyne</taxon>
    </lineage>
</organism>
<dbReference type="AlphaFoldDB" id="A0A6V7TY59"/>
<dbReference type="EMBL" id="CAJEWN010000016">
    <property type="protein sequence ID" value="CAD2135475.1"/>
    <property type="molecule type" value="Genomic_DNA"/>
</dbReference>
<protein>
    <submittedName>
        <fullName evidence="1">Uncharacterized protein</fullName>
    </submittedName>
</protein>
<gene>
    <name evidence="1" type="ORF">MENT_LOCUS4741</name>
</gene>
<accession>A0A6V7TY59</accession>
<dbReference type="Proteomes" id="UP000580250">
    <property type="component" value="Unassembled WGS sequence"/>
</dbReference>
<proteinExistence type="predicted"/>
<name>A0A6V7TY59_MELEN</name>
<reference evidence="1 2" key="1">
    <citation type="submission" date="2020-08" db="EMBL/GenBank/DDBJ databases">
        <authorList>
            <person name="Koutsovoulos G."/>
            <person name="Danchin GJ E."/>
        </authorList>
    </citation>
    <scope>NUCLEOTIDE SEQUENCE [LARGE SCALE GENOMIC DNA]</scope>
</reference>
<evidence type="ECO:0000313" key="2">
    <source>
        <dbReference type="Proteomes" id="UP000580250"/>
    </source>
</evidence>
<sequence>MVTLDEIGEIAEIAKQRQRTSQMIKKIEELISVLQAINVSIFMAINGYDLEFPKEIIDRLVNKEMEI</sequence>
<comment type="caution">
    <text evidence="1">The sequence shown here is derived from an EMBL/GenBank/DDBJ whole genome shotgun (WGS) entry which is preliminary data.</text>
</comment>
<evidence type="ECO:0000313" key="1">
    <source>
        <dbReference type="EMBL" id="CAD2135475.1"/>
    </source>
</evidence>